<dbReference type="InterPro" id="IPR011050">
    <property type="entry name" value="Pectin_lyase_fold/virulence"/>
</dbReference>
<protein>
    <recommendedName>
        <fullName evidence="1">Right handed beta helix domain-containing protein</fullName>
    </recommendedName>
</protein>
<organism evidence="2">
    <name type="scientific">marine sediment metagenome</name>
    <dbReference type="NCBI Taxonomy" id="412755"/>
    <lineage>
        <taxon>unclassified sequences</taxon>
        <taxon>metagenomes</taxon>
        <taxon>ecological metagenomes</taxon>
    </lineage>
</organism>
<reference evidence="2" key="1">
    <citation type="journal article" date="2014" name="Front. Microbiol.">
        <title>High frequency of phylogenetically diverse reductive dehalogenase-homologous genes in deep subseafloor sedimentary metagenomes.</title>
        <authorList>
            <person name="Kawai M."/>
            <person name="Futagami T."/>
            <person name="Toyoda A."/>
            <person name="Takaki Y."/>
            <person name="Nishi S."/>
            <person name="Hori S."/>
            <person name="Arai W."/>
            <person name="Tsubouchi T."/>
            <person name="Morono Y."/>
            <person name="Uchiyama I."/>
            <person name="Ito T."/>
            <person name="Fujiyama A."/>
            <person name="Inagaki F."/>
            <person name="Takami H."/>
        </authorList>
    </citation>
    <scope>NUCLEOTIDE SEQUENCE</scope>
    <source>
        <strain evidence="2">Expedition CK06-06</strain>
    </source>
</reference>
<evidence type="ECO:0000313" key="2">
    <source>
        <dbReference type="EMBL" id="GAF72046.1"/>
    </source>
</evidence>
<proteinExistence type="predicted"/>
<dbReference type="Gene3D" id="2.160.20.10">
    <property type="entry name" value="Single-stranded right-handed beta-helix, Pectin lyase-like"/>
    <property type="match status" value="1"/>
</dbReference>
<dbReference type="SUPFAM" id="SSF51126">
    <property type="entry name" value="Pectin lyase-like"/>
    <property type="match status" value="1"/>
</dbReference>
<feature type="domain" description="Right handed beta helix" evidence="1">
    <location>
        <begin position="127"/>
        <end position="225"/>
    </location>
</feature>
<name>X0SA62_9ZZZZ</name>
<dbReference type="EMBL" id="BARS01006673">
    <property type="protein sequence ID" value="GAF72046.1"/>
    <property type="molecule type" value="Genomic_DNA"/>
</dbReference>
<dbReference type="AlphaFoldDB" id="X0SA62"/>
<comment type="caution">
    <text evidence="2">The sequence shown here is derived from an EMBL/GenBank/DDBJ whole genome shotgun (WGS) entry which is preliminary data.</text>
</comment>
<dbReference type="InterPro" id="IPR039448">
    <property type="entry name" value="Beta_helix"/>
</dbReference>
<dbReference type="Pfam" id="PF13229">
    <property type="entry name" value="Beta_helix"/>
    <property type="match status" value="1"/>
</dbReference>
<sequence>MSAKRLSLLAPCGLVGLALLLLALSQGAVASVPEPAASPTVPPAGFFTVCPGGECDFTTIQDAVDAASDGDTIKVAQGIYTSSAFQVVYVNKAITLTGGYTTTDWVHSHPVTQATVIDAEGVTRRRGVYIDGSGVATITLATLTIQRGGGDHYGRGVYIVTGTVVLRESRLLDNSGGGVYVGGGTATLSGNTFQGNSTEDRGGGVYVAGATVTLSGNAIISNTAGYHGGGVYSWDSALTLSG</sequence>
<dbReference type="InterPro" id="IPR012334">
    <property type="entry name" value="Pectin_lyas_fold"/>
</dbReference>
<gene>
    <name evidence="2" type="ORF">S01H1_12966</name>
</gene>
<accession>X0SA62</accession>
<evidence type="ECO:0000259" key="1">
    <source>
        <dbReference type="Pfam" id="PF13229"/>
    </source>
</evidence>
<feature type="non-terminal residue" evidence="2">
    <location>
        <position position="242"/>
    </location>
</feature>